<feature type="transmembrane region" description="Helical" evidence="19">
    <location>
        <begin position="176"/>
        <end position="194"/>
    </location>
</feature>
<keyword evidence="3" id="KW-1003">Cell membrane</keyword>
<feature type="domain" description="Prepilin peptidase A24 N-terminal" evidence="21">
    <location>
        <begin position="24"/>
        <end position="143"/>
    </location>
</feature>
<evidence type="ECO:0000259" key="21">
    <source>
        <dbReference type="Pfam" id="PF06750"/>
    </source>
</evidence>
<dbReference type="GO" id="GO:0005886">
    <property type="term" value="C:plasma membrane"/>
    <property type="evidence" value="ECO:0007669"/>
    <property type="project" value="UniProtKB-SubCell"/>
</dbReference>
<organism evidence="22 23">
    <name type="scientific">Allochromatium warmingii</name>
    <name type="common">Chromatium warmingii</name>
    <dbReference type="NCBI Taxonomy" id="61595"/>
    <lineage>
        <taxon>Bacteria</taxon>
        <taxon>Pseudomonadati</taxon>
        <taxon>Pseudomonadota</taxon>
        <taxon>Gammaproteobacteria</taxon>
        <taxon>Chromatiales</taxon>
        <taxon>Chromatiaceae</taxon>
        <taxon>Allochromatium</taxon>
    </lineage>
</organism>
<dbReference type="EC" id="3.4.23.43" evidence="15 18"/>
<keyword evidence="10 18" id="KW-0378">Hydrolase</keyword>
<dbReference type="Pfam" id="PF01478">
    <property type="entry name" value="Peptidase_A24"/>
    <property type="match status" value="1"/>
</dbReference>
<keyword evidence="23" id="KW-1185">Reference proteome</keyword>
<comment type="function">
    <text evidence="18">Plays an essential role in type IV pili and type II pseudopili formation by proteolytically removing the leader sequence from substrate proteins and subsequently monomethylating the alpha-amino group of the newly exposed N-terminal phenylalanine.</text>
</comment>
<evidence type="ECO:0000256" key="6">
    <source>
        <dbReference type="ARBA" id="ARBA00022670"/>
    </source>
</evidence>
<dbReference type="Pfam" id="PF06750">
    <property type="entry name" value="A24_N_bact"/>
    <property type="match status" value="1"/>
</dbReference>
<evidence type="ECO:0000256" key="3">
    <source>
        <dbReference type="ARBA" id="ARBA00022475"/>
    </source>
</evidence>
<evidence type="ECO:0000256" key="8">
    <source>
        <dbReference type="ARBA" id="ARBA00022691"/>
    </source>
</evidence>
<evidence type="ECO:0000256" key="18">
    <source>
        <dbReference type="RuleBase" id="RU003794"/>
    </source>
</evidence>
<keyword evidence="4" id="KW-0997">Cell inner membrane</keyword>
<sequence length="307" mass="33395">MDVLSTWRELFAQHLWLLYSSTVLLGLLIGSFLNVVIARLPRMMEASWRRDCTELLNANTEQNADVITTSNTADALEKPLSLSHPPSTCPQCGHRIRAYENIPILSYLLLRGRCSACHTRISLRYPIIEGLTAVLSLIVVLHFGLTAQAAAALILTWVLIALALIDFDTQLLPDSLTLPVLWLGLVFSLFEVFIASQSAIIGAVAGYLSLWTVFQLFRLATGKEGMGYGDFKLLALLGAWLGWAALPQIIMLSALVGALVGVALLLTGRHTAGKPLPFGPYLAAAGWISLLWGEVINGAYLRLSGLT</sequence>
<evidence type="ECO:0000256" key="12">
    <source>
        <dbReference type="ARBA" id="ARBA00023136"/>
    </source>
</evidence>
<reference evidence="23" key="1">
    <citation type="submission" date="2016-10" db="EMBL/GenBank/DDBJ databases">
        <authorList>
            <person name="Varghese N."/>
            <person name="Submissions S."/>
        </authorList>
    </citation>
    <scope>NUCLEOTIDE SEQUENCE [LARGE SCALE GENOMIC DNA]</scope>
    <source>
        <strain evidence="23">DSM 173</strain>
    </source>
</reference>
<keyword evidence="7 18" id="KW-0808">Transferase</keyword>
<keyword evidence="6 18" id="KW-0645">Protease</keyword>
<feature type="domain" description="Prepilin type IV endopeptidase peptidase" evidence="20">
    <location>
        <begin position="153"/>
        <end position="262"/>
    </location>
</feature>
<evidence type="ECO:0000313" key="23">
    <source>
        <dbReference type="Proteomes" id="UP000198672"/>
    </source>
</evidence>
<accession>A0A1H3CUM8</accession>
<evidence type="ECO:0000256" key="19">
    <source>
        <dbReference type="SAM" id="Phobius"/>
    </source>
</evidence>
<keyword evidence="11 19" id="KW-1133">Transmembrane helix</keyword>
<name>A0A1H3CUM8_ALLWA</name>
<evidence type="ECO:0000256" key="2">
    <source>
        <dbReference type="ARBA" id="ARBA00005801"/>
    </source>
</evidence>
<dbReference type="AlphaFoldDB" id="A0A1H3CUM8"/>
<dbReference type="Gene3D" id="1.20.120.1220">
    <property type="match status" value="1"/>
</dbReference>
<keyword evidence="5 18" id="KW-0489">Methyltransferase</keyword>
<dbReference type="InterPro" id="IPR000045">
    <property type="entry name" value="Prepilin_IV_endopep_pep"/>
</dbReference>
<evidence type="ECO:0000256" key="4">
    <source>
        <dbReference type="ARBA" id="ARBA00022519"/>
    </source>
</evidence>
<dbReference type="PRINTS" id="PR00864">
    <property type="entry name" value="PREPILNPTASE"/>
</dbReference>
<dbReference type="FunFam" id="1.20.120.1220:FF:000001">
    <property type="entry name" value="Type 4 prepilin-like proteins leader peptide-processing enzyme"/>
    <property type="match status" value="1"/>
</dbReference>
<evidence type="ECO:0000256" key="5">
    <source>
        <dbReference type="ARBA" id="ARBA00022603"/>
    </source>
</evidence>
<evidence type="ECO:0000313" key="22">
    <source>
        <dbReference type="EMBL" id="SDX57847.1"/>
    </source>
</evidence>
<feature type="transmembrane region" description="Helical" evidence="19">
    <location>
        <begin position="16"/>
        <end position="40"/>
    </location>
</feature>
<dbReference type="Proteomes" id="UP000198672">
    <property type="component" value="Unassembled WGS sequence"/>
</dbReference>
<comment type="catalytic activity">
    <reaction evidence="14 18">
        <text>Typically cleaves a -Gly-|-Phe- bond to release an N-terminal, basic peptide of 5-8 residues from type IV prepilin, and then N-methylates the new N-terminal amino group, the methyl donor being S-adenosyl-L-methionine.</text>
        <dbReference type="EC" id="3.4.23.43"/>
    </reaction>
</comment>
<keyword evidence="12 19" id="KW-0472">Membrane</keyword>
<evidence type="ECO:0000256" key="11">
    <source>
        <dbReference type="ARBA" id="ARBA00022989"/>
    </source>
</evidence>
<gene>
    <name evidence="22" type="ORF">SAMN05421644_10718</name>
</gene>
<feature type="transmembrane region" description="Helical" evidence="19">
    <location>
        <begin position="149"/>
        <end position="167"/>
    </location>
</feature>
<dbReference type="GO" id="GO:0032259">
    <property type="term" value="P:methylation"/>
    <property type="evidence" value="ECO:0007669"/>
    <property type="project" value="UniProtKB-KW"/>
</dbReference>
<feature type="transmembrane region" description="Helical" evidence="19">
    <location>
        <begin position="233"/>
        <end position="266"/>
    </location>
</feature>
<proteinExistence type="inferred from homology"/>
<comment type="similarity">
    <text evidence="2 17">Belongs to the peptidase A24 family.</text>
</comment>
<evidence type="ECO:0000256" key="17">
    <source>
        <dbReference type="RuleBase" id="RU003793"/>
    </source>
</evidence>
<protein>
    <recommendedName>
        <fullName evidence="16 18">Prepilin leader peptidase/N-methyltransferase</fullName>
        <ecNumber evidence="18">2.1.1.-</ecNumber>
        <ecNumber evidence="15 18">3.4.23.43</ecNumber>
    </recommendedName>
</protein>
<dbReference type="OrthoDB" id="9789291at2"/>
<evidence type="ECO:0000259" key="20">
    <source>
        <dbReference type="Pfam" id="PF01478"/>
    </source>
</evidence>
<feature type="transmembrane region" description="Helical" evidence="19">
    <location>
        <begin position="200"/>
        <end position="221"/>
    </location>
</feature>
<evidence type="ECO:0000256" key="15">
    <source>
        <dbReference type="ARBA" id="ARBA00067082"/>
    </source>
</evidence>
<dbReference type="GO" id="GO:0008168">
    <property type="term" value="F:methyltransferase activity"/>
    <property type="evidence" value="ECO:0007669"/>
    <property type="project" value="UniProtKB-KW"/>
</dbReference>
<dbReference type="InterPro" id="IPR014032">
    <property type="entry name" value="Peptidase_A24A_bac"/>
</dbReference>
<keyword evidence="8" id="KW-0949">S-adenosyl-L-methionine</keyword>
<dbReference type="STRING" id="61595.SAMN05421644_10718"/>
<feature type="transmembrane region" description="Helical" evidence="19">
    <location>
        <begin position="278"/>
        <end position="301"/>
    </location>
</feature>
<dbReference type="EMBL" id="FNOW01000007">
    <property type="protein sequence ID" value="SDX57847.1"/>
    <property type="molecule type" value="Genomic_DNA"/>
</dbReference>
<dbReference type="PANTHER" id="PTHR30487:SF0">
    <property type="entry name" value="PREPILIN LEADER PEPTIDASE_N-METHYLTRANSFERASE-RELATED"/>
    <property type="match status" value="1"/>
</dbReference>
<evidence type="ECO:0000256" key="1">
    <source>
        <dbReference type="ARBA" id="ARBA00004429"/>
    </source>
</evidence>
<keyword evidence="13 18" id="KW-0511">Multifunctional enzyme</keyword>
<dbReference type="GO" id="GO:0004190">
    <property type="term" value="F:aspartic-type endopeptidase activity"/>
    <property type="evidence" value="ECO:0007669"/>
    <property type="project" value="UniProtKB-EC"/>
</dbReference>
<dbReference type="GO" id="GO:0006465">
    <property type="term" value="P:signal peptide processing"/>
    <property type="evidence" value="ECO:0007669"/>
    <property type="project" value="TreeGrafter"/>
</dbReference>
<evidence type="ECO:0000256" key="7">
    <source>
        <dbReference type="ARBA" id="ARBA00022679"/>
    </source>
</evidence>
<dbReference type="PANTHER" id="PTHR30487">
    <property type="entry name" value="TYPE 4 PREPILIN-LIKE PROTEINS LEADER PEPTIDE-PROCESSING ENZYME"/>
    <property type="match status" value="1"/>
</dbReference>
<evidence type="ECO:0000256" key="13">
    <source>
        <dbReference type="ARBA" id="ARBA00023268"/>
    </source>
</evidence>
<evidence type="ECO:0000256" key="16">
    <source>
        <dbReference type="ARBA" id="ARBA00071870"/>
    </source>
</evidence>
<evidence type="ECO:0000256" key="9">
    <source>
        <dbReference type="ARBA" id="ARBA00022692"/>
    </source>
</evidence>
<evidence type="ECO:0000256" key="10">
    <source>
        <dbReference type="ARBA" id="ARBA00022801"/>
    </source>
</evidence>
<evidence type="ECO:0000256" key="14">
    <source>
        <dbReference type="ARBA" id="ARBA00050401"/>
    </source>
</evidence>
<feature type="transmembrane region" description="Helical" evidence="19">
    <location>
        <begin position="123"/>
        <end position="143"/>
    </location>
</feature>
<comment type="subcellular location">
    <subcellularLocation>
        <location evidence="1">Cell inner membrane</location>
        <topology evidence="1">Multi-pass membrane protein</topology>
    </subcellularLocation>
    <subcellularLocation>
        <location evidence="18">Cell membrane</location>
        <topology evidence="18">Multi-pass membrane protein</topology>
    </subcellularLocation>
</comment>
<dbReference type="EC" id="2.1.1.-" evidence="18"/>
<dbReference type="InterPro" id="IPR050882">
    <property type="entry name" value="Prepilin_peptidase/N-MTase"/>
</dbReference>
<dbReference type="InterPro" id="IPR010627">
    <property type="entry name" value="Prepilin_pept_A24_N"/>
</dbReference>
<keyword evidence="9 18" id="KW-0812">Transmembrane</keyword>